<feature type="compositionally biased region" description="Basic and acidic residues" evidence="1">
    <location>
        <begin position="185"/>
        <end position="195"/>
    </location>
</feature>
<evidence type="ECO:0000256" key="1">
    <source>
        <dbReference type="SAM" id="MobiDB-lite"/>
    </source>
</evidence>
<keyword evidence="3" id="KW-1185">Reference proteome</keyword>
<evidence type="ECO:0000313" key="3">
    <source>
        <dbReference type="Proteomes" id="UP000566819"/>
    </source>
</evidence>
<reference evidence="2 3" key="1">
    <citation type="submission" date="2020-03" db="EMBL/GenBank/DDBJ databases">
        <title>Draft Genome Sequence of Cudoniella acicularis.</title>
        <authorList>
            <person name="Buettner E."/>
            <person name="Kellner H."/>
        </authorList>
    </citation>
    <scope>NUCLEOTIDE SEQUENCE [LARGE SCALE GENOMIC DNA]</scope>
    <source>
        <strain evidence="2 3">DSM 108380</strain>
    </source>
</reference>
<feature type="region of interest" description="Disordered" evidence="1">
    <location>
        <begin position="1"/>
        <end position="387"/>
    </location>
</feature>
<proteinExistence type="predicted"/>
<dbReference type="EMBL" id="JAAMPI010001814">
    <property type="protein sequence ID" value="KAF4622826.1"/>
    <property type="molecule type" value="Genomic_DNA"/>
</dbReference>
<feature type="compositionally biased region" description="Polar residues" evidence="1">
    <location>
        <begin position="221"/>
        <end position="234"/>
    </location>
</feature>
<feature type="compositionally biased region" description="Basic and acidic residues" evidence="1">
    <location>
        <begin position="235"/>
        <end position="303"/>
    </location>
</feature>
<evidence type="ECO:0000313" key="2">
    <source>
        <dbReference type="EMBL" id="KAF4622826.1"/>
    </source>
</evidence>
<dbReference type="OrthoDB" id="3516401at2759"/>
<protein>
    <submittedName>
        <fullName evidence="2">Uncharacterized protein</fullName>
    </submittedName>
</protein>
<name>A0A8H4VU53_9HELO</name>
<sequence length="709" mass="80842">MAGGSAETRHRRLEDTSEPKSPDVEMRMVETGERRTVVQRPTDRKPTRSLPQNENQAPRPTSYPNSTKQPRKSVVPASSDRSYSQRASIAEPNVHGSRFSVLRTEIDDEPRSTRSKRRSSGEHDIPRHSSVSPPRHSHGKHNAPPSSYNNPKTGLGRSASERRTSGSMDYGTRRETEGTVRLQKKPPERRQDSQKAQEMVNRLSTPKRIATRPAEKPPVSPRNSRPETSLSSRSARSERIADRNTERAADRAAERAADRAAERAVDRAAERAAAEREASERAFERERHAEREHASQRTAELSKARQLQAQRSAQNPRGQQPEVTPRGSSKHHHQGPMSPPQTPKNQRGPPQPEHLAWDAPPPSDPRFDSRHMDPRMQRRAPESQEQSMGWLGSVPLVGQMFRYTDNSPPAPPKEYYQNLERENMWLKQQLEQAKQSRDGMNHSLSVLNATNEQLNADLLLIQQKSLGEMSKATWVPLEDQAILDVFEEIHKDIEDWADDNCVDTLEELKERLSDEQKAQLMAFMKPVAELNCKDFNSQIDYWVNCELDPVLLLKALATHHMYLSIFRSPFGVLDILAPDQNLSYVLLGMYRQLILLDSKQAHQWRSQMMRILFHQPTSGGKFDGLRPRNETLDLAVFVHNRCQLLVEIFEAGPVSLLFKTEREPESRAQLVDCFVRTMEIFTQLQTQVSSLEWSDPQNFHLVEFSGGEE</sequence>
<dbReference type="AlphaFoldDB" id="A0A8H4VU53"/>
<feature type="compositionally biased region" description="Basic and acidic residues" evidence="1">
    <location>
        <begin position="12"/>
        <end position="46"/>
    </location>
</feature>
<feature type="compositionally biased region" description="Polar residues" evidence="1">
    <location>
        <begin position="305"/>
        <end position="322"/>
    </location>
</feature>
<gene>
    <name evidence="2" type="ORF">G7Y89_g14199</name>
</gene>
<accession>A0A8H4VU53</accession>
<feature type="compositionally biased region" description="Basic and acidic residues" evidence="1">
    <location>
        <begin position="365"/>
        <end position="382"/>
    </location>
</feature>
<feature type="compositionally biased region" description="Polar residues" evidence="1">
    <location>
        <begin position="49"/>
        <end position="68"/>
    </location>
</feature>
<dbReference type="Proteomes" id="UP000566819">
    <property type="component" value="Unassembled WGS sequence"/>
</dbReference>
<comment type="caution">
    <text evidence="2">The sequence shown here is derived from an EMBL/GenBank/DDBJ whole genome shotgun (WGS) entry which is preliminary data.</text>
</comment>
<organism evidence="2 3">
    <name type="scientific">Cudoniella acicularis</name>
    <dbReference type="NCBI Taxonomy" id="354080"/>
    <lineage>
        <taxon>Eukaryota</taxon>
        <taxon>Fungi</taxon>
        <taxon>Dikarya</taxon>
        <taxon>Ascomycota</taxon>
        <taxon>Pezizomycotina</taxon>
        <taxon>Leotiomycetes</taxon>
        <taxon>Helotiales</taxon>
        <taxon>Tricladiaceae</taxon>
        <taxon>Cudoniella</taxon>
    </lineage>
</organism>